<organism evidence="1 2">
    <name type="scientific">Fukomys damarensis</name>
    <name type="common">Damaraland mole rat</name>
    <name type="synonym">Cryptomys damarensis</name>
    <dbReference type="NCBI Taxonomy" id="885580"/>
    <lineage>
        <taxon>Eukaryota</taxon>
        <taxon>Metazoa</taxon>
        <taxon>Chordata</taxon>
        <taxon>Craniata</taxon>
        <taxon>Vertebrata</taxon>
        <taxon>Euteleostomi</taxon>
        <taxon>Mammalia</taxon>
        <taxon>Eutheria</taxon>
        <taxon>Euarchontoglires</taxon>
        <taxon>Glires</taxon>
        <taxon>Rodentia</taxon>
        <taxon>Hystricomorpha</taxon>
        <taxon>Bathyergidae</taxon>
        <taxon>Fukomys</taxon>
    </lineage>
</organism>
<gene>
    <name evidence="1" type="ORF">H920_09622</name>
</gene>
<dbReference type="Proteomes" id="UP000028990">
    <property type="component" value="Unassembled WGS sequence"/>
</dbReference>
<reference evidence="1 2" key="1">
    <citation type="submission" date="2013-11" db="EMBL/GenBank/DDBJ databases">
        <title>The Damaraland mole rat (Fukomys damarensis) genome and evolution of African mole rats.</title>
        <authorList>
            <person name="Gladyshev V.N."/>
            <person name="Fang X."/>
        </authorList>
    </citation>
    <scope>NUCLEOTIDE SEQUENCE [LARGE SCALE GENOMIC DNA]</scope>
    <source>
        <tissue evidence="1">Liver</tissue>
    </source>
</reference>
<proteinExistence type="predicted"/>
<name>A0A091DD19_FUKDA</name>
<evidence type="ECO:0000313" key="1">
    <source>
        <dbReference type="EMBL" id="KFO28977.1"/>
    </source>
</evidence>
<dbReference type="EMBL" id="KN122666">
    <property type="protein sequence ID" value="KFO28977.1"/>
    <property type="molecule type" value="Genomic_DNA"/>
</dbReference>
<keyword evidence="2" id="KW-1185">Reference proteome</keyword>
<evidence type="ECO:0000313" key="2">
    <source>
        <dbReference type="Proteomes" id="UP000028990"/>
    </source>
</evidence>
<accession>A0A091DD19</accession>
<protein>
    <submittedName>
        <fullName evidence="1">Uncharacterized protein</fullName>
    </submittedName>
</protein>
<sequence>MRKRRALGSALELYLDEEVCQRIKAVLMRKHLQLPGMKEGSSQVLVSWGSGEAVELPVPVCLLFCLGLI</sequence>
<dbReference type="AlphaFoldDB" id="A0A091DD19"/>